<gene>
    <name evidence="2" type="ORF">IL334_002630</name>
</gene>
<feature type="compositionally biased region" description="Low complexity" evidence="1">
    <location>
        <begin position="1"/>
        <end position="13"/>
    </location>
</feature>
<protein>
    <recommendedName>
        <fullName evidence="4">HhH-GPD domain-containing protein</fullName>
    </recommendedName>
</protein>
<evidence type="ECO:0000256" key="1">
    <source>
        <dbReference type="SAM" id="MobiDB-lite"/>
    </source>
</evidence>
<accession>A0ABZ1CVM0</accession>
<dbReference type="EMBL" id="CP141883">
    <property type="protein sequence ID" value="WRT65685.1"/>
    <property type="molecule type" value="Genomic_DNA"/>
</dbReference>
<evidence type="ECO:0008006" key="4">
    <source>
        <dbReference type="Google" id="ProtNLM"/>
    </source>
</evidence>
<evidence type="ECO:0000313" key="3">
    <source>
        <dbReference type="Proteomes" id="UP001329825"/>
    </source>
</evidence>
<feature type="compositionally biased region" description="Low complexity" evidence="1">
    <location>
        <begin position="101"/>
        <end position="114"/>
    </location>
</feature>
<feature type="compositionally biased region" description="Basic and acidic residues" evidence="1">
    <location>
        <begin position="176"/>
        <end position="186"/>
    </location>
</feature>
<feature type="region of interest" description="Disordered" evidence="1">
    <location>
        <begin position="1"/>
        <end position="120"/>
    </location>
</feature>
<dbReference type="Proteomes" id="UP001329825">
    <property type="component" value="Chromosome 3"/>
</dbReference>
<feature type="region of interest" description="Disordered" evidence="1">
    <location>
        <begin position="140"/>
        <end position="194"/>
    </location>
</feature>
<keyword evidence="3" id="KW-1185">Reference proteome</keyword>
<dbReference type="RefSeq" id="XP_062790425.1">
    <property type="nucleotide sequence ID" value="XM_062934374.1"/>
</dbReference>
<dbReference type="GeneID" id="87954761"/>
<reference evidence="2 3" key="1">
    <citation type="submission" date="2024-01" db="EMBL/GenBank/DDBJ databases">
        <title>Comparative genomics of Cryptococcus and Kwoniella reveals pathogenesis evolution and contrasting modes of karyotype evolution via chromosome fusion or intercentromeric recombination.</title>
        <authorList>
            <person name="Coelho M.A."/>
            <person name="David-Palma M."/>
            <person name="Shea T."/>
            <person name="Bowers K."/>
            <person name="McGinley-Smith S."/>
            <person name="Mohammad A.W."/>
            <person name="Gnirke A."/>
            <person name="Yurkov A.M."/>
            <person name="Nowrousian M."/>
            <person name="Sun S."/>
            <person name="Cuomo C.A."/>
            <person name="Heitman J."/>
        </authorList>
    </citation>
    <scope>NUCLEOTIDE SEQUENCE [LARGE SCALE GENOMIC DNA]</scope>
    <source>
        <strain evidence="2">CBS 11374</strain>
    </source>
</reference>
<feature type="compositionally biased region" description="Acidic residues" evidence="1">
    <location>
        <begin position="23"/>
        <end position="42"/>
    </location>
</feature>
<proteinExistence type="predicted"/>
<feature type="compositionally biased region" description="Basic and acidic residues" evidence="1">
    <location>
        <begin position="86"/>
        <end position="100"/>
    </location>
</feature>
<sequence>MAPKSKSTASSTGGKRKRPEVKDEVEDTSSGDDFEDEDEQDSLSDHYESPPTKTKKTNGKSKTTPTKPSGKKTPKSSSKSSSSTKAKSDTKESTKPEPKGKSSAKAKTAAQPTKSRQKLKDNSALLKYLLSDEALDYANPSPKHGYGEADWASHTSPSNPKTAPEPLPKPSASKSDQVKSETEHPAMKKGIRYPHSPMTPFQTLVCCLILSKPLSHKLGIRTISTLLNPPYNFGEFSVLEEADETRCLEALWKARTQHKEKTAVQFGDLVDGVRGLNGEGEEDSLNGIKRAIEGLPVDQAQKRVGDMLRSIKYIGPVGVGIFLRRIQGQWKEVFPYVDERCLGAAKAIGLIGENEGAEEMGKLAGGDGANLVRLLDTLIGLDLEKGKLDEVAERYS</sequence>
<feature type="compositionally biased region" description="Low complexity" evidence="1">
    <location>
        <begin position="75"/>
        <end position="85"/>
    </location>
</feature>
<organism evidence="2 3">
    <name type="scientific">Kwoniella shivajii</name>
    <dbReference type="NCBI Taxonomy" id="564305"/>
    <lineage>
        <taxon>Eukaryota</taxon>
        <taxon>Fungi</taxon>
        <taxon>Dikarya</taxon>
        <taxon>Basidiomycota</taxon>
        <taxon>Agaricomycotina</taxon>
        <taxon>Tremellomycetes</taxon>
        <taxon>Tremellales</taxon>
        <taxon>Cryptococcaceae</taxon>
        <taxon>Kwoniella</taxon>
    </lineage>
</organism>
<evidence type="ECO:0000313" key="2">
    <source>
        <dbReference type="EMBL" id="WRT65685.1"/>
    </source>
</evidence>
<name>A0ABZ1CVM0_9TREE</name>